<evidence type="ECO:0000313" key="3">
    <source>
        <dbReference type="Proteomes" id="UP000521943"/>
    </source>
</evidence>
<sequence length="322" mass="34218">MPYGTVAGNSAGWSNCDPSKEALRPQASSARVSPPTQARSPDRWPASLFGLQKQTLDERERISTNRHPSFKFLLSKSLDAQQALVHIRICNAHPTSQLLCGIFTNAIDVRQVTQAPSSILIASFQHELPSVSAEELGSLVALATALSVAATPGLTLKVEGASSVTDVDNFKVSAILTNTGDETLKILNDPSGPLSNLPTDSFSIVNSQGSSARFAGAKAKYVPAVAAEVGDYTTLAPGQSVTVDHDLSEAYNLTATGAGTYEVEPRNVFYLVNEKNEISSIHARVPKVHKARVSGRLSKVRPTPTLAKRATYVSCPLPAKPS</sequence>
<dbReference type="EMBL" id="JACGCI010000106">
    <property type="protein sequence ID" value="KAF6745355.1"/>
    <property type="molecule type" value="Genomic_DNA"/>
</dbReference>
<name>A0A8H6LWJ9_9AGAR</name>
<gene>
    <name evidence="2" type="ORF">DFP72DRAFT_856493</name>
</gene>
<dbReference type="Gene3D" id="2.60.40.2970">
    <property type="match status" value="1"/>
</dbReference>
<feature type="region of interest" description="Disordered" evidence="1">
    <location>
        <begin position="1"/>
        <end position="44"/>
    </location>
</feature>
<reference evidence="2 3" key="1">
    <citation type="submission" date="2020-07" db="EMBL/GenBank/DDBJ databases">
        <title>Comparative genomics of pyrophilous fungi reveals a link between fire events and developmental genes.</title>
        <authorList>
            <consortium name="DOE Joint Genome Institute"/>
            <person name="Steindorff A.S."/>
            <person name="Carver A."/>
            <person name="Calhoun S."/>
            <person name="Stillman K."/>
            <person name="Liu H."/>
            <person name="Lipzen A."/>
            <person name="Pangilinan J."/>
            <person name="Labutti K."/>
            <person name="Bruns T.D."/>
            <person name="Grigoriev I.V."/>
        </authorList>
    </citation>
    <scope>NUCLEOTIDE SEQUENCE [LARGE SCALE GENOMIC DNA]</scope>
    <source>
        <strain evidence="2 3">CBS 144469</strain>
    </source>
</reference>
<proteinExistence type="predicted"/>
<evidence type="ECO:0000256" key="1">
    <source>
        <dbReference type="SAM" id="MobiDB-lite"/>
    </source>
</evidence>
<feature type="compositionally biased region" description="Polar residues" evidence="1">
    <location>
        <begin position="26"/>
        <end position="39"/>
    </location>
</feature>
<dbReference type="Proteomes" id="UP000521943">
    <property type="component" value="Unassembled WGS sequence"/>
</dbReference>
<comment type="caution">
    <text evidence="2">The sequence shown here is derived from an EMBL/GenBank/DDBJ whole genome shotgun (WGS) entry which is preliminary data.</text>
</comment>
<protein>
    <submittedName>
        <fullName evidence="2">Uncharacterized protein</fullName>
    </submittedName>
</protein>
<accession>A0A8H6LWJ9</accession>
<organism evidence="2 3">
    <name type="scientific">Ephemerocybe angulata</name>
    <dbReference type="NCBI Taxonomy" id="980116"/>
    <lineage>
        <taxon>Eukaryota</taxon>
        <taxon>Fungi</taxon>
        <taxon>Dikarya</taxon>
        <taxon>Basidiomycota</taxon>
        <taxon>Agaricomycotina</taxon>
        <taxon>Agaricomycetes</taxon>
        <taxon>Agaricomycetidae</taxon>
        <taxon>Agaricales</taxon>
        <taxon>Agaricineae</taxon>
        <taxon>Psathyrellaceae</taxon>
        <taxon>Ephemerocybe</taxon>
    </lineage>
</organism>
<feature type="compositionally biased region" description="Polar residues" evidence="1">
    <location>
        <begin position="7"/>
        <end position="17"/>
    </location>
</feature>
<evidence type="ECO:0000313" key="2">
    <source>
        <dbReference type="EMBL" id="KAF6745355.1"/>
    </source>
</evidence>
<dbReference type="AlphaFoldDB" id="A0A8H6LWJ9"/>
<dbReference type="OrthoDB" id="412874at2759"/>
<keyword evidence="3" id="KW-1185">Reference proteome</keyword>